<evidence type="ECO:0000313" key="5">
    <source>
        <dbReference type="Proteomes" id="UP001202827"/>
    </source>
</evidence>
<keyword evidence="2" id="KW-0378">Hydrolase</keyword>
<evidence type="ECO:0000259" key="3">
    <source>
        <dbReference type="Pfam" id="PF02230"/>
    </source>
</evidence>
<keyword evidence="5" id="KW-1185">Reference proteome</keyword>
<feature type="domain" description="Phospholipase/carboxylesterase/thioesterase" evidence="3">
    <location>
        <begin position="5"/>
        <end position="196"/>
    </location>
</feature>
<evidence type="ECO:0000313" key="4">
    <source>
        <dbReference type="EMBL" id="MCK8779276.1"/>
    </source>
</evidence>
<evidence type="ECO:0000256" key="1">
    <source>
        <dbReference type="ARBA" id="ARBA00006499"/>
    </source>
</evidence>
<reference evidence="4 5" key="1">
    <citation type="submission" date="2022-04" db="EMBL/GenBank/DDBJ databases">
        <title>Rhizobium coralii sp. nov., isolated from coral Turbinaria peltata.</title>
        <authorList>
            <person name="Sun H."/>
        </authorList>
    </citation>
    <scope>NUCLEOTIDE SEQUENCE [LARGE SCALE GENOMIC DNA]</scope>
    <source>
        <strain evidence="4 5">NTR19</strain>
    </source>
</reference>
<dbReference type="PANTHER" id="PTHR10655:SF17">
    <property type="entry name" value="LYSOPHOSPHOLIPASE-LIKE PROTEIN 1"/>
    <property type="match status" value="1"/>
</dbReference>
<protein>
    <submittedName>
        <fullName evidence="4">Prolyl oligopeptidase family serine peptidase</fullName>
    </submittedName>
</protein>
<dbReference type="Gene3D" id="3.40.50.1820">
    <property type="entry name" value="alpha/beta hydrolase"/>
    <property type="match status" value="1"/>
</dbReference>
<dbReference type="InterPro" id="IPR050565">
    <property type="entry name" value="LYPA1-2/EST-like"/>
</dbReference>
<accession>A0ABT0IN24</accession>
<dbReference type="InterPro" id="IPR003140">
    <property type="entry name" value="PLipase/COase/thioEstase"/>
</dbReference>
<dbReference type="EMBL" id="JALPRY010000006">
    <property type="protein sequence ID" value="MCK8779276.1"/>
    <property type="molecule type" value="Genomic_DNA"/>
</dbReference>
<dbReference type="PANTHER" id="PTHR10655">
    <property type="entry name" value="LYSOPHOSPHOLIPASE-RELATED"/>
    <property type="match status" value="1"/>
</dbReference>
<evidence type="ECO:0000256" key="2">
    <source>
        <dbReference type="ARBA" id="ARBA00022801"/>
    </source>
</evidence>
<dbReference type="SUPFAM" id="SSF53474">
    <property type="entry name" value="alpha/beta-Hydrolases"/>
    <property type="match status" value="1"/>
</dbReference>
<organism evidence="4 5">
    <name type="scientific">Neorhizobium turbinariae</name>
    <dbReference type="NCBI Taxonomy" id="2937795"/>
    <lineage>
        <taxon>Bacteria</taxon>
        <taxon>Pseudomonadati</taxon>
        <taxon>Pseudomonadota</taxon>
        <taxon>Alphaproteobacteria</taxon>
        <taxon>Hyphomicrobiales</taxon>
        <taxon>Rhizobiaceae</taxon>
        <taxon>Rhizobium/Agrobacterium group</taxon>
        <taxon>Neorhizobium</taxon>
    </lineage>
</organism>
<dbReference type="Pfam" id="PF02230">
    <property type="entry name" value="Abhydrolase_2"/>
    <property type="match status" value="1"/>
</dbReference>
<dbReference type="InterPro" id="IPR029058">
    <property type="entry name" value="AB_hydrolase_fold"/>
</dbReference>
<comment type="similarity">
    <text evidence="1">Belongs to the AB hydrolase superfamily. AB hydrolase 2 family.</text>
</comment>
<sequence>MSASSSLIIFFHGIGASGAQLMPLATDWRERLAGARFEAPDAPFSHPYGHQWFRVDANPMAADNIRCARDGFDRTVAEIIKRHDFNDRHDRVAFVGVSQGAIVALDAVATGRWQVGALVSFAGLLAPMPISHQSKQTKVLLVHGKDDRTIPSMASSMAAGQLKRAGFAVDLEIMPAVGHTIAPAGAERALHFLQTSLG</sequence>
<comment type="caution">
    <text evidence="4">The sequence shown here is derived from an EMBL/GenBank/DDBJ whole genome shotgun (WGS) entry which is preliminary data.</text>
</comment>
<dbReference type="RefSeq" id="WP_248682046.1">
    <property type="nucleotide sequence ID" value="NZ_JALPRY010000006.1"/>
</dbReference>
<gene>
    <name evidence="4" type="ORF">M0654_04685</name>
</gene>
<dbReference type="Proteomes" id="UP001202827">
    <property type="component" value="Unassembled WGS sequence"/>
</dbReference>
<name>A0ABT0IN24_9HYPH</name>
<proteinExistence type="inferred from homology"/>